<keyword evidence="1" id="KW-1277">Toxin-antitoxin system</keyword>
<dbReference type="InterPro" id="IPR035093">
    <property type="entry name" value="RelE/ParE_toxin_dom_sf"/>
</dbReference>
<sequence>MIKVTYNKSFLKSLKKLPPAIQKKTAVLLETLQGNPFHPLLHTKKLSGPLAGFLSFRVTRDYRVVFRFLDPETIQLITAANRKDIYR</sequence>
<organism evidence="2 3">
    <name type="scientific">Candidatus Doudnabacteria bacterium CG10_big_fil_rev_8_21_14_0_10_41_10</name>
    <dbReference type="NCBI Taxonomy" id="1974551"/>
    <lineage>
        <taxon>Bacteria</taxon>
        <taxon>Candidatus Doudnaibacteriota</taxon>
    </lineage>
</organism>
<dbReference type="EMBL" id="PFAJ01000039">
    <property type="protein sequence ID" value="PIR97184.1"/>
    <property type="molecule type" value="Genomic_DNA"/>
</dbReference>
<dbReference type="Gene3D" id="3.30.2310.20">
    <property type="entry name" value="RelE-like"/>
    <property type="match status" value="1"/>
</dbReference>
<proteinExistence type="predicted"/>
<comment type="caution">
    <text evidence="2">The sequence shown here is derived from an EMBL/GenBank/DDBJ whole genome shotgun (WGS) entry which is preliminary data.</text>
</comment>
<dbReference type="Proteomes" id="UP000230557">
    <property type="component" value="Unassembled WGS sequence"/>
</dbReference>
<dbReference type="InterPro" id="IPR007712">
    <property type="entry name" value="RelE/ParE_toxin"/>
</dbReference>
<evidence type="ECO:0000256" key="1">
    <source>
        <dbReference type="ARBA" id="ARBA00022649"/>
    </source>
</evidence>
<protein>
    <recommendedName>
        <fullName evidence="4">Type II toxin-antitoxin system mRNA interferase toxin, RelE/StbE family</fullName>
    </recommendedName>
</protein>
<dbReference type="Pfam" id="PF05016">
    <property type="entry name" value="ParE_toxin"/>
    <property type="match status" value="1"/>
</dbReference>
<evidence type="ECO:0000313" key="3">
    <source>
        <dbReference type="Proteomes" id="UP000230557"/>
    </source>
</evidence>
<name>A0A2H0VDI3_9BACT</name>
<gene>
    <name evidence="2" type="ORF">COT91_02725</name>
</gene>
<reference evidence="3" key="1">
    <citation type="submission" date="2017-09" db="EMBL/GenBank/DDBJ databases">
        <title>Depth-based differentiation of microbial function through sediment-hosted aquifers and enrichment of novel symbionts in the deep terrestrial subsurface.</title>
        <authorList>
            <person name="Probst A.J."/>
            <person name="Ladd B."/>
            <person name="Jarett J.K."/>
            <person name="Geller-Mcgrath D.E."/>
            <person name="Sieber C.M.K."/>
            <person name="Emerson J.B."/>
            <person name="Anantharaman K."/>
            <person name="Thomas B.C."/>
            <person name="Malmstrom R."/>
            <person name="Stieglmeier M."/>
            <person name="Klingl A."/>
            <person name="Woyke T."/>
            <person name="Ryan C.M."/>
            <person name="Banfield J.F."/>
        </authorList>
    </citation>
    <scope>NUCLEOTIDE SEQUENCE [LARGE SCALE GENOMIC DNA]</scope>
</reference>
<evidence type="ECO:0000313" key="2">
    <source>
        <dbReference type="EMBL" id="PIR97184.1"/>
    </source>
</evidence>
<dbReference type="SUPFAM" id="SSF143011">
    <property type="entry name" value="RelE-like"/>
    <property type="match status" value="1"/>
</dbReference>
<evidence type="ECO:0008006" key="4">
    <source>
        <dbReference type="Google" id="ProtNLM"/>
    </source>
</evidence>
<dbReference type="AlphaFoldDB" id="A0A2H0VDI3"/>
<accession>A0A2H0VDI3</accession>